<proteinExistence type="predicted"/>
<reference evidence="1" key="2">
    <citation type="submission" date="2018-05" db="EMBL/GenBank/DDBJ databases">
        <title>OgluRS3 (Oryza glumaepatula Reference Sequence Version 3).</title>
        <authorList>
            <person name="Zhang J."/>
            <person name="Kudrna D."/>
            <person name="Lee S."/>
            <person name="Talag J."/>
            <person name="Welchert J."/>
            <person name="Wing R.A."/>
        </authorList>
    </citation>
    <scope>NUCLEOTIDE SEQUENCE [LARGE SCALE GENOMIC DNA]</scope>
</reference>
<evidence type="ECO:0000313" key="1">
    <source>
        <dbReference type="EnsemblPlants" id="OGLUM03G14790.1"/>
    </source>
</evidence>
<dbReference type="EnsemblPlants" id="OGLUM03G14790.1">
    <property type="protein sequence ID" value="OGLUM03G14790.1"/>
    <property type="gene ID" value="OGLUM03G14790"/>
</dbReference>
<dbReference type="HOGENOM" id="CLU_2310469_0_0_1"/>
<reference evidence="1" key="1">
    <citation type="submission" date="2015-04" db="UniProtKB">
        <authorList>
            <consortium name="EnsemblPlants"/>
        </authorList>
    </citation>
    <scope>IDENTIFICATION</scope>
</reference>
<keyword evidence="2" id="KW-1185">Reference proteome</keyword>
<organism evidence="1">
    <name type="scientific">Oryza glumipatula</name>
    <dbReference type="NCBI Taxonomy" id="40148"/>
    <lineage>
        <taxon>Eukaryota</taxon>
        <taxon>Viridiplantae</taxon>
        <taxon>Streptophyta</taxon>
        <taxon>Embryophyta</taxon>
        <taxon>Tracheophyta</taxon>
        <taxon>Spermatophyta</taxon>
        <taxon>Magnoliopsida</taxon>
        <taxon>Liliopsida</taxon>
        <taxon>Poales</taxon>
        <taxon>Poaceae</taxon>
        <taxon>BOP clade</taxon>
        <taxon>Oryzoideae</taxon>
        <taxon>Oryzeae</taxon>
        <taxon>Oryzinae</taxon>
        <taxon>Oryza</taxon>
    </lineage>
</organism>
<dbReference type="Proteomes" id="UP000026961">
    <property type="component" value="Chromosome 3"/>
</dbReference>
<accession>A0A0D9Z679</accession>
<sequence length="100" mass="11043">MPLAEKRGLAEYEHVLKRGLADQTRALALIPYSLFGNELLDQCLHGPLKSGFTANSPVSTAITILYCRLNDMESARKAFNAMPEKTTESESWKAIIPGYA</sequence>
<dbReference type="Gramene" id="OGLUM03G14790.1">
    <property type="protein sequence ID" value="OGLUM03G14790.1"/>
    <property type="gene ID" value="OGLUM03G14790"/>
</dbReference>
<dbReference type="AlphaFoldDB" id="A0A0D9Z679"/>
<dbReference type="eggNOG" id="KOG4197">
    <property type="taxonomic scope" value="Eukaryota"/>
</dbReference>
<evidence type="ECO:0000313" key="2">
    <source>
        <dbReference type="Proteomes" id="UP000026961"/>
    </source>
</evidence>
<evidence type="ECO:0008006" key="3">
    <source>
        <dbReference type="Google" id="ProtNLM"/>
    </source>
</evidence>
<dbReference type="STRING" id="40148.A0A0D9Z679"/>
<name>A0A0D9Z679_9ORYZ</name>
<protein>
    <recommendedName>
        <fullName evidence="3">Pentatricopeptide repeat-containing protein</fullName>
    </recommendedName>
</protein>